<dbReference type="InterPro" id="IPR016867">
    <property type="entry name" value="GcvR"/>
</dbReference>
<sequence>MMSAQLIVSAIAPNRPGMTNDIVQLVQSFGATISESHMTVMSKEFAVIMEVTGPWNALTKLEHQLPVKAQQLGMLTMIKRSDKPINQPKMTPYRVTFSNISDRTIIKNITEFFAQNTINIEELNCRTLLSPQSDQYSGEVKLTVSLSDEQSPDDIRLKFEQFCSEQNLQAEITLLKNC</sequence>
<evidence type="ECO:0000313" key="2">
    <source>
        <dbReference type="EMBL" id="WMS87443.1"/>
    </source>
</evidence>
<proteinExistence type="predicted"/>
<dbReference type="Proteomes" id="UP001239782">
    <property type="component" value="Chromosome"/>
</dbReference>
<dbReference type="RefSeq" id="WP_309202586.1">
    <property type="nucleotide sequence ID" value="NZ_CP133548.1"/>
</dbReference>
<dbReference type="SUPFAM" id="SSF55021">
    <property type="entry name" value="ACT-like"/>
    <property type="match status" value="2"/>
</dbReference>
<dbReference type="PANTHER" id="PTHR34875:SF5">
    <property type="entry name" value="GLYCINE CLEAVAGE SYSTEM TRANSCRIPTIONAL REPRESSOR"/>
    <property type="match status" value="1"/>
</dbReference>
<dbReference type="KEGG" id="plei:Q9312_00595"/>
<accession>A0AA51X6S8</accession>
<dbReference type="PANTHER" id="PTHR34875">
    <property type="entry name" value="UPF0237 PROTEIN MJ1558"/>
    <property type="match status" value="1"/>
</dbReference>
<dbReference type="Gene3D" id="3.30.70.260">
    <property type="match status" value="2"/>
</dbReference>
<evidence type="ECO:0000313" key="3">
    <source>
        <dbReference type="Proteomes" id="UP001239782"/>
    </source>
</evidence>
<keyword evidence="1" id="KW-0678">Repressor</keyword>
<organism evidence="2 3">
    <name type="scientific">Pleionea litopenaei</name>
    <dbReference type="NCBI Taxonomy" id="3070815"/>
    <lineage>
        <taxon>Bacteria</taxon>
        <taxon>Pseudomonadati</taxon>
        <taxon>Pseudomonadota</taxon>
        <taxon>Gammaproteobacteria</taxon>
        <taxon>Oceanospirillales</taxon>
        <taxon>Pleioneaceae</taxon>
        <taxon>Pleionea</taxon>
    </lineage>
</organism>
<gene>
    <name evidence="2" type="ORF">Q9312_00595</name>
</gene>
<reference evidence="2 3" key="1">
    <citation type="submission" date="2023-08" db="EMBL/GenBank/DDBJ databases">
        <title>Pleionea litopenaei sp. nov., isolated from stomach of juvenile Litopenaeus vannamei.</title>
        <authorList>
            <person name="Rho A.M."/>
            <person name="Hwang C.Y."/>
        </authorList>
    </citation>
    <scope>NUCLEOTIDE SEQUENCE [LARGE SCALE GENOMIC DNA]</scope>
    <source>
        <strain evidence="2 3">HL-JVS1</strain>
    </source>
</reference>
<dbReference type="PIRSF" id="PIRSF028103">
    <property type="entry name" value="GcvR"/>
    <property type="match status" value="1"/>
</dbReference>
<dbReference type="InterPro" id="IPR045865">
    <property type="entry name" value="ACT-like_dom_sf"/>
</dbReference>
<evidence type="ECO:0000256" key="1">
    <source>
        <dbReference type="PIRNR" id="PIRNR028103"/>
    </source>
</evidence>
<dbReference type="EMBL" id="CP133548">
    <property type="protein sequence ID" value="WMS87443.1"/>
    <property type="molecule type" value="Genomic_DNA"/>
</dbReference>
<dbReference type="InterPro" id="IPR050990">
    <property type="entry name" value="UPF0237/GcvR_regulator"/>
</dbReference>
<dbReference type="Pfam" id="PF13740">
    <property type="entry name" value="ACT_6"/>
    <property type="match status" value="1"/>
</dbReference>
<comment type="subcellular location">
    <subcellularLocation>
        <location evidence="1">Cytoplasm</location>
    </subcellularLocation>
</comment>
<protein>
    <recommendedName>
        <fullName evidence="1">Glycine cleavage system transcriptional repressor</fullName>
    </recommendedName>
</protein>
<keyword evidence="1" id="KW-0963">Cytoplasm</keyword>
<dbReference type="AlphaFoldDB" id="A0AA51X6S8"/>
<keyword evidence="1" id="KW-0804">Transcription</keyword>
<name>A0AA51X6S8_9GAMM</name>
<dbReference type="GO" id="GO:0005737">
    <property type="term" value="C:cytoplasm"/>
    <property type="evidence" value="ECO:0007669"/>
    <property type="project" value="UniProtKB-SubCell"/>
</dbReference>
<dbReference type="GO" id="GO:0006355">
    <property type="term" value="P:regulation of DNA-templated transcription"/>
    <property type="evidence" value="ECO:0007669"/>
    <property type="project" value="UniProtKB-UniRule"/>
</dbReference>
<keyword evidence="3" id="KW-1185">Reference proteome</keyword>